<sequence>MQPWPVVAMANVGVEIKPNRPITRSFCAQLLANAQAAAAAENNKKLAIPNVAGPKPDGVVVAAKRVAPKPAVKKITAKPKPPEVIEIIPEEEVKKDKSVNKKKEGGDAKKKSQTLTSVLTARSKAAAGLTKKPKEQIIDIDAADVVNELAAVEYIEDMYKFFKLGEVSSQEEAIFPQFYDYLALWCSWYFDFILHHITR</sequence>
<dbReference type="AlphaFoldDB" id="A0AAN9ELB0"/>
<evidence type="ECO:0000313" key="2">
    <source>
        <dbReference type="Proteomes" id="UP001372338"/>
    </source>
</evidence>
<organism evidence="1 2">
    <name type="scientific">Crotalaria pallida</name>
    <name type="common">Smooth rattlebox</name>
    <name type="synonym">Crotalaria striata</name>
    <dbReference type="NCBI Taxonomy" id="3830"/>
    <lineage>
        <taxon>Eukaryota</taxon>
        <taxon>Viridiplantae</taxon>
        <taxon>Streptophyta</taxon>
        <taxon>Embryophyta</taxon>
        <taxon>Tracheophyta</taxon>
        <taxon>Spermatophyta</taxon>
        <taxon>Magnoliopsida</taxon>
        <taxon>eudicotyledons</taxon>
        <taxon>Gunneridae</taxon>
        <taxon>Pentapetalae</taxon>
        <taxon>rosids</taxon>
        <taxon>fabids</taxon>
        <taxon>Fabales</taxon>
        <taxon>Fabaceae</taxon>
        <taxon>Papilionoideae</taxon>
        <taxon>50 kb inversion clade</taxon>
        <taxon>genistoids sensu lato</taxon>
        <taxon>core genistoids</taxon>
        <taxon>Crotalarieae</taxon>
        <taxon>Crotalaria</taxon>
    </lineage>
</organism>
<keyword evidence="2" id="KW-1185">Reference proteome</keyword>
<gene>
    <name evidence="1" type="ORF">RIF29_24835</name>
</gene>
<reference evidence="1 2" key="1">
    <citation type="submission" date="2024-01" db="EMBL/GenBank/DDBJ databases">
        <title>The genomes of 5 underutilized Papilionoideae crops provide insights into root nodulation and disease resistanc.</title>
        <authorList>
            <person name="Yuan L."/>
        </authorList>
    </citation>
    <scope>NUCLEOTIDE SEQUENCE [LARGE SCALE GENOMIC DNA]</scope>
    <source>
        <strain evidence="1">ZHUSHIDOU_FW_LH</strain>
        <tissue evidence="1">Leaf</tissue>
    </source>
</reference>
<proteinExistence type="predicted"/>
<comment type="caution">
    <text evidence="1">The sequence shown here is derived from an EMBL/GenBank/DDBJ whole genome shotgun (WGS) entry which is preliminary data.</text>
</comment>
<accession>A0AAN9ELB0</accession>
<dbReference type="Proteomes" id="UP001372338">
    <property type="component" value="Unassembled WGS sequence"/>
</dbReference>
<dbReference type="EMBL" id="JAYWIO010000005">
    <property type="protein sequence ID" value="KAK7259234.1"/>
    <property type="molecule type" value="Genomic_DNA"/>
</dbReference>
<evidence type="ECO:0000313" key="1">
    <source>
        <dbReference type="EMBL" id="KAK7259234.1"/>
    </source>
</evidence>
<name>A0AAN9ELB0_CROPI</name>
<protein>
    <submittedName>
        <fullName evidence="1">Uncharacterized protein</fullName>
    </submittedName>
</protein>